<dbReference type="Gene3D" id="2.60.120.920">
    <property type="match status" value="1"/>
</dbReference>
<dbReference type="InterPro" id="IPR043136">
    <property type="entry name" value="B30.2/SPRY_sf"/>
</dbReference>
<feature type="compositionally biased region" description="Polar residues" evidence="2">
    <location>
        <begin position="118"/>
        <end position="131"/>
    </location>
</feature>
<evidence type="ECO:0000256" key="1">
    <source>
        <dbReference type="ARBA" id="ARBA00022807"/>
    </source>
</evidence>
<dbReference type="PROSITE" id="PS50802">
    <property type="entry name" value="OTU"/>
    <property type="match status" value="1"/>
</dbReference>
<feature type="compositionally biased region" description="Acidic residues" evidence="2">
    <location>
        <begin position="137"/>
        <end position="146"/>
    </location>
</feature>
<dbReference type="PROSITE" id="PS51065">
    <property type="entry name" value="NHR"/>
    <property type="match status" value="1"/>
</dbReference>
<dbReference type="InterPro" id="IPR038765">
    <property type="entry name" value="Papain-like_cys_pep_sf"/>
</dbReference>
<keyword evidence="1" id="KW-0378">Hydrolase</keyword>
<feature type="domain" description="NHR" evidence="4">
    <location>
        <begin position="410"/>
        <end position="572"/>
    </location>
</feature>
<dbReference type="KEGG" id="bfo:118424357"/>
<feature type="domain" description="OTU" evidence="3">
    <location>
        <begin position="245"/>
        <end position="383"/>
    </location>
</feature>
<name>A0A9J7LV97_BRAFL</name>
<dbReference type="Gene3D" id="3.90.70.80">
    <property type="match status" value="1"/>
</dbReference>
<feature type="region of interest" description="Disordered" evidence="2">
    <location>
        <begin position="1"/>
        <end position="197"/>
    </location>
</feature>
<dbReference type="GO" id="GO:0008234">
    <property type="term" value="F:cysteine-type peptidase activity"/>
    <property type="evidence" value="ECO:0007669"/>
    <property type="project" value="UniProtKB-KW"/>
</dbReference>
<sequence>MGEGGVVVDPPPEWHPGLKMGNTSTKPEGTGNGDQTTSAQDSDSGTDLNEDAANSHDDENASDDTTKAPQSISEKPGQPDQTEDIEAENTAVTGVVTENELLSPEAPVGPEKDGATPGGTNTPDPSETTADQPEAATIEDEFESSEVVETRADGTASADATGAAAATVTDTTPEATEATEQPSPAVPSTTTTSTTSTETLTASYFQAAGMDPGMLQLLKQMHPDIFNQMEAYNRLVSHVNTLGFSFRSNVPMDGNCMFHVVADQLRRTQGPEMTQQELRSKAVDYLRDHPFTEGNQHLRSFVPDEKWDSYLAAMSLDGEWGDHIALMALASVLQREIHVVSSTPGDDFLTKVKPNGGTDAPVTGPPLLLGHYAEQHYVSLDGPQRPMRQLSRQLSIEAPPPRDQQDKPEGMTFHSVCGSAVMLSPNKRNAHRLNVSDEQVSTSALVFSASPINVNQEVLVEFSGFTDKGSGALFFGVTTVDPSTRSPAELPASLAVDKQIIEGYWVWPIDHDLMTTGALFRFSVNCNGNLECSSNVNGGMSKLQLASIPTDQPLWAVLDLQGRTQTVKFVDGEEKKKATVIWKKGGIPDSPPDINVVMGFLQNLLMDKIQILKSCAAVIREEETPERARRALTYLRKLTM</sequence>
<reference evidence="6" key="2">
    <citation type="submission" date="2025-08" db="UniProtKB">
        <authorList>
            <consortium name="RefSeq"/>
        </authorList>
    </citation>
    <scope>IDENTIFICATION</scope>
    <source>
        <strain evidence="6">S238N-H82</strain>
        <tissue evidence="6">Testes</tissue>
    </source>
</reference>
<evidence type="ECO:0000313" key="6">
    <source>
        <dbReference type="RefSeq" id="XP_035688799.1"/>
    </source>
</evidence>
<dbReference type="InterPro" id="IPR037962">
    <property type="entry name" value="Neuralized"/>
</dbReference>
<dbReference type="AlphaFoldDB" id="A0A9J7LV97"/>
<dbReference type="SUPFAM" id="SSF54001">
    <property type="entry name" value="Cysteine proteinases"/>
    <property type="match status" value="1"/>
</dbReference>
<evidence type="ECO:0000256" key="2">
    <source>
        <dbReference type="SAM" id="MobiDB-lite"/>
    </source>
</evidence>
<dbReference type="GO" id="GO:0061630">
    <property type="term" value="F:ubiquitin protein ligase activity"/>
    <property type="evidence" value="ECO:0000318"/>
    <property type="project" value="GO_Central"/>
</dbReference>
<evidence type="ECO:0000313" key="5">
    <source>
        <dbReference type="Proteomes" id="UP000001554"/>
    </source>
</evidence>
<keyword evidence="5" id="KW-1185">Reference proteome</keyword>
<dbReference type="Pfam" id="PF07177">
    <property type="entry name" value="Neuralized"/>
    <property type="match status" value="1"/>
</dbReference>
<protein>
    <submittedName>
        <fullName evidence="6">Uncharacterized protein LOC118424357</fullName>
    </submittedName>
</protein>
<dbReference type="InterPro" id="IPR003323">
    <property type="entry name" value="OTU_dom"/>
</dbReference>
<dbReference type="PANTHER" id="PTHR12429">
    <property type="entry name" value="NEURALIZED"/>
    <property type="match status" value="1"/>
</dbReference>
<dbReference type="Pfam" id="PF02338">
    <property type="entry name" value="OTU"/>
    <property type="match status" value="1"/>
</dbReference>
<feature type="compositionally biased region" description="Low complexity" evidence="2">
    <location>
        <begin position="153"/>
        <end position="197"/>
    </location>
</feature>
<dbReference type="GeneID" id="118424357"/>
<evidence type="ECO:0000259" key="4">
    <source>
        <dbReference type="PROSITE" id="PS51065"/>
    </source>
</evidence>
<accession>A0A9J7LV97</accession>
<dbReference type="InterPro" id="IPR006573">
    <property type="entry name" value="NHR_dom"/>
</dbReference>
<reference evidence="5" key="1">
    <citation type="journal article" date="2020" name="Nat. Ecol. Evol.">
        <title>Deeply conserved synteny resolves early events in vertebrate evolution.</title>
        <authorList>
            <person name="Simakov O."/>
            <person name="Marletaz F."/>
            <person name="Yue J.X."/>
            <person name="O'Connell B."/>
            <person name="Jenkins J."/>
            <person name="Brandt A."/>
            <person name="Calef R."/>
            <person name="Tung C.H."/>
            <person name="Huang T.K."/>
            <person name="Schmutz J."/>
            <person name="Satoh N."/>
            <person name="Yu J.K."/>
            <person name="Putnam N.H."/>
            <person name="Green R.E."/>
            <person name="Rokhsar D.S."/>
        </authorList>
    </citation>
    <scope>NUCLEOTIDE SEQUENCE [LARGE SCALE GENOMIC DNA]</scope>
    <source>
        <strain evidence="5">S238N-H82</strain>
    </source>
</reference>
<dbReference type="PANTHER" id="PTHR12429:SF6">
    <property type="entry name" value="PROTEIN NEURALIZED"/>
    <property type="match status" value="1"/>
</dbReference>
<feature type="compositionally biased region" description="Polar residues" evidence="2">
    <location>
        <begin position="21"/>
        <end position="47"/>
    </location>
</feature>
<dbReference type="OrthoDB" id="6078042at2759"/>
<gene>
    <name evidence="6" type="primary">LOC118424357</name>
</gene>
<dbReference type="Proteomes" id="UP000001554">
    <property type="component" value="Chromosome 10"/>
</dbReference>
<dbReference type="CDD" id="cd22758">
    <property type="entry name" value="OTU_232R-like"/>
    <property type="match status" value="1"/>
</dbReference>
<organism evidence="5 6">
    <name type="scientific">Branchiostoma floridae</name>
    <name type="common">Florida lancelet</name>
    <name type="synonym">Amphioxus</name>
    <dbReference type="NCBI Taxonomy" id="7739"/>
    <lineage>
        <taxon>Eukaryota</taxon>
        <taxon>Metazoa</taxon>
        <taxon>Chordata</taxon>
        <taxon>Cephalochordata</taxon>
        <taxon>Leptocardii</taxon>
        <taxon>Amphioxiformes</taxon>
        <taxon>Branchiostomatidae</taxon>
        <taxon>Branchiostoma</taxon>
    </lineage>
</organism>
<keyword evidence="1" id="KW-0788">Thiol protease</keyword>
<proteinExistence type="predicted"/>
<dbReference type="RefSeq" id="XP_035688799.1">
    <property type="nucleotide sequence ID" value="XM_035832906.1"/>
</dbReference>
<dbReference type="SMART" id="SM00588">
    <property type="entry name" value="NEUZ"/>
    <property type="match status" value="1"/>
</dbReference>
<evidence type="ECO:0000259" key="3">
    <source>
        <dbReference type="PROSITE" id="PS50802"/>
    </source>
</evidence>
<keyword evidence="1" id="KW-0645">Protease</keyword>